<proteinExistence type="predicted"/>
<protein>
    <submittedName>
        <fullName evidence="1">Beta-1,3-galactosyltransferase 7</fullName>
    </submittedName>
</protein>
<dbReference type="OrthoDB" id="19261at2759"/>
<dbReference type="Proteomes" id="UP000224567">
    <property type="component" value="Unassembled WGS sequence"/>
</dbReference>
<reference evidence="1 2" key="1">
    <citation type="journal article" date="2017" name="Genome Biol.">
        <title>New reference genome sequences of hot pepper reveal the massive evolution of plant disease-resistance genes by retroduplication.</title>
        <authorList>
            <person name="Kim S."/>
            <person name="Park J."/>
            <person name="Yeom S.I."/>
            <person name="Kim Y.M."/>
            <person name="Seo E."/>
            <person name="Kim K.T."/>
            <person name="Kim M.S."/>
            <person name="Lee J.M."/>
            <person name="Cheong K."/>
            <person name="Shin H.S."/>
            <person name="Kim S.B."/>
            <person name="Han K."/>
            <person name="Lee J."/>
            <person name="Park M."/>
            <person name="Lee H.A."/>
            <person name="Lee H.Y."/>
            <person name="Lee Y."/>
            <person name="Oh S."/>
            <person name="Lee J.H."/>
            <person name="Choi E."/>
            <person name="Choi E."/>
            <person name="Lee S.E."/>
            <person name="Jeon J."/>
            <person name="Kim H."/>
            <person name="Choi G."/>
            <person name="Song H."/>
            <person name="Lee J."/>
            <person name="Lee S.C."/>
            <person name="Kwon J.K."/>
            <person name="Lee H.Y."/>
            <person name="Koo N."/>
            <person name="Hong Y."/>
            <person name="Kim R.W."/>
            <person name="Kang W.H."/>
            <person name="Huh J.H."/>
            <person name="Kang B.C."/>
            <person name="Yang T.J."/>
            <person name="Lee Y.H."/>
            <person name="Bennetzen J.L."/>
            <person name="Choi D."/>
        </authorList>
    </citation>
    <scope>NUCLEOTIDE SEQUENCE [LARGE SCALE GENOMIC DNA]</scope>
    <source>
        <strain evidence="2">cv. PBC81</strain>
    </source>
</reference>
<evidence type="ECO:0000313" key="2">
    <source>
        <dbReference type="Proteomes" id="UP000224567"/>
    </source>
</evidence>
<comment type="caution">
    <text evidence="1">The sequence shown here is derived from an EMBL/GenBank/DDBJ whole genome shotgun (WGS) entry which is preliminary data.</text>
</comment>
<accession>A0A2G2W5P0</accession>
<keyword evidence="2" id="KW-1185">Reference proteome</keyword>
<name>A0A2G2W5P0_CAPBA</name>
<dbReference type="GO" id="GO:0016757">
    <property type="term" value="F:glycosyltransferase activity"/>
    <property type="evidence" value="ECO:0007669"/>
    <property type="project" value="UniProtKB-KW"/>
</dbReference>
<sequence>MDKILKNIYSDSNPFAFDPTVTFTITTVVTVHSIIVATGGSGGGDVVLSKTVDEVLLDEGNLQLVNFTSSVAAENSRIYLDFQLNTKIPSNRLIYSIGLTGMLPSTVDYRLTKQQYHTSTSVNYNTGLSHSWYKNKDVSLGSWFIGLDVEHIDERSLCCGTPPRSLYNNAKKSAETPNFEAHELEVNDLQETVVQYL</sequence>
<gene>
    <name evidence="1" type="ORF">CQW23_19373</name>
</gene>
<reference evidence="2" key="2">
    <citation type="journal article" date="2017" name="J. Anim. Genet.">
        <title>Multiple reference genome sequences of hot pepper reveal the massive evolution of plant disease resistance genes by retroduplication.</title>
        <authorList>
            <person name="Kim S."/>
            <person name="Park J."/>
            <person name="Yeom S.-I."/>
            <person name="Kim Y.-M."/>
            <person name="Seo E."/>
            <person name="Kim K.-T."/>
            <person name="Kim M.-S."/>
            <person name="Lee J.M."/>
            <person name="Cheong K."/>
            <person name="Shin H.-S."/>
            <person name="Kim S.-B."/>
            <person name="Han K."/>
            <person name="Lee J."/>
            <person name="Park M."/>
            <person name="Lee H.-A."/>
            <person name="Lee H.-Y."/>
            <person name="Lee Y."/>
            <person name="Oh S."/>
            <person name="Lee J.H."/>
            <person name="Choi E."/>
            <person name="Choi E."/>
            <person name="Lee S.E."/>
            <person name="Jeon J."/>
            <person name="Kim H."/>
            <person name="Choi G."/>
            <person name="Song H."/>
            <person name="Lee J."/>
            <person name="Lee S.-C."/>
            <person name="Kwon J.-K."/>
            <person name="Lee H.-Y."/>
            <person name="Koo N."/>
            <person name="Hong Y."/>
            <person name="Kim R.W."/>
            <person name="Kang W.-H."/>
            <person name="Huh J.H."/>
            <person name="Kang B.-C."/>
            <person name="Yang T.-J."/>
            <person name="Lee Y.-H."/>
            <person name="Bennetzen J.L."/>
            <person name="Choi D."/>
        </authorList>
    </citation>
    <scope>NUCLEOTIDE SEQUENCE [LARGE SCALE GENOMIC DNA]</scope>
    <source>
        <strain evidence="2">cv. PBC81</strain>
    </source>
</reference>
<dbReference type="AlphaFoldDB" id="A0A2G2W5P0"/>
<evidence type="ECO:0000313" key="1">
    <source>
        <dbReference type="EMBL" id="PHT40519.1"/>
    </source>
</evidence>
<organism evidence="1 2">
    <name type="scientific">Capsicum baccatum</name>
    <name type="common">Peruvian pepper</name>
    <dbReference type="NCBI Taxonomy" id="33114"/>
    <lineage>
        <taxon>Eukaryota</taxon>
        <taxon>Viridiplantae</taxon>
        <taxon>Streptophyta</taxon>
        <taxon>Embryophyta</taxon>
        <taxon>Tracheophyta</taxon>
        <taxon>Spermatophyta</taxon>
        <taxon>Magnoliopsida</taxon>
        <taxon>eudicotyledons</taxon>
        <taxon>Gunneridae</taxon>
        <taxon>Pentapetalae</taxon>
        <taxon>asterids</taxon>
        <taxon>lamiids</taxon>
        <taxon>Solanales</taxon>
        <taxon>Solanaceae</taxon>
        <taxon>Solanoideae</taxon>
        <taxon>Capsiceae</taxon>
        <taxon>Capsicum</taxon>
    </lineage>
</organism>
<dbReference type="EMBL" id="MLFT02000008">
    <property type="protein sequence ID" value="PHT40519.1"/>
    <property type="molecule type" value="Genomic_DNA"/>
</dbReference>
<dbReference type="STRING" id="33114.A0A2G2W5P0"/>